<dbReference type="GO" id="GO:0005525">
    <property type="term" value="F:GTP binding"/>
    <property type="evidence" value="ECO:0007669"/>
    <property type="project" value="UniProtKB-KW"/>
</dbReference>
<dbReference type="SMART" id="SM00175">
    <property type="entry name" value="RAB"/>
    <property type="match status" value="1"/>
</dbReference>
<dbReference type="NCBIfam" id="TIGR00231">
    <property type="entry name" value="small_GTP"/>
    <property type="match status" value="1"/>
</dbReference>
<reference evidence="3 4" key="1">
    <citation type="submission" date="2018-11" db="EMBL/GenBank/DDBJ databases">
        <authorList>
            <consortium name="Pathogen Informatics"/>
        </authorList>
    </citation>
    <scope>NUCLEOTIDE SEQUENCE [LARGE SCALE GENOMIC DNA]</scope>
    <source>
        <strain>Denwood</strain>
        <strain evidence="4">Zambia</strain>
    </source>
</reference>
<keyword evidence="1" id="KW-0547">Nucleotide-binding</keyword>
<keyword evidence="2" id="KW-0342">GTP-binding</keyword>
<dbReference type="STRING" id="31246.A0A183NG08"/>
<dbReference type="PANTHER" id="PTHR47977">
    <property type="entry name" value="RAS-RELATED PROTEIN RAB"/>
    <property type="match status" value="1"/>
</dbReference>
<dbReference type="AlphaFoldDB" id="A0A183NG08"/>
<dbReference type="Proteomes" id="UP000269396">
    <property type="component" value="Unassembled WGS sequence"/>
</dbReference>
<dbReference type="Gene3D" id="3.40.50.300">
    <property type="entry name" value="P-loop containing nucleotide triphosphate hydrolases"/>
    <property type="match status" value="1"/>
</dbReference>
<dbReference type="PROSITE" id="PS51419">
    <property type="entry name" value="RAB"/>
    <property type="match status" value="1"/>
</dbReference>
<dbReference type="InterPro" id="IPR027417">
    <property type="entry name" value="P-loop_NTPase"/>
</dbReference>
<dbReference type="InterPro" id="IPR005225">
    <property type="entry name" value="Small_GTP-bd"/>
</dbReference>
<dbReference type="SMART" id="SM00173">
    <property type="entry name" value="RAS"/>
    <property type="match status" value="1"/>
</dbReference>
<evidence type="ECO:0000256" key="1">
    <source>
        <dbReference type="ARBA" id="ARBA00022741"/>
    </source>
</evidence>
<dbReference type="InterPro" id="IPR001806">
    <property type="entry name" value="Small_GTPase"/>
</dbReference>
<keyword evidence="4" id="KW-1185">Reference proteome</keyword>
<organism evidence="3 4">
    <name type="scientific">Schistosoma mattheei</name>
    <dbReference type="NCBI Taxonomy" id="31246"/>
    <lineage>
        <taxon>Eukaryota</taxon>
        <taxon>Metazoa</taxon>
        <taxon>Spiralia</taxon>
        <taxon>Lophotrochozoa</taxon>
        <taxon>Platyhelminthes</taxon>
        <taxon>Trematoda</taxon>
        <taxon>Digenea</taxon>
        <taxon>Strigeidida</taxon>
        <taxon>Schistosomatoidea</taxon>
        <taxon>Schistosomatidae</taxon>
        <taxon>Schistosoma</taxon>
    </lineage>
</organism>
<dbReference type="CDD" id="cd00154">
    <property type="entry name" value="Rab"/>
    <property type="match status" value="1"/>
</dbReference>
<dbReference type="SMART" id="SM00174">
    <property type="entry name" value="RHO"/>
    <property type="match status" value="1"/>
</dbReference>
<protein>
    <submittedName>
        <fullName evidence="3">Uncharacterized protein</fullName>
    </submittedName>
</protein>
<evidence type="ECO:0000256" key="2">
    <source>
        <dbReference type="ARBA" id="ARBA00023134"/>
    </source>
</evidence>
<dbReference type="Pfam" id="PF00071">
    <property type="entry name" value="Ras"/>
    <property type="match status" value="2"/>
</dbReference>
<name>A0A183NG08_9TREM</name>
<sequence length="262" mass="30092">MKYNEKFESQNQFYSTGSMNSIDESNCQSSIYHLPQYNDQKNSYNKIKKSNKNISIIKNIHFNKTVYDEKLRIFRIMLAGDSEVGKTSLLLRMCDDIFKNYSVTTIGVDMKMKSVEVDGKKAMMQIWDTAGQERNVTLAFSILAFKYASESPCSSMMLPRFRSVSTSFYRKADGILLVYDCTSEFSFISTRDWITIIEENAGKQIPIAIIGNKKDLKEQKEWQGNKCVSYAIGSKLAQVSFKLVNNHELTTVTPFNHKIMTR</sequence>
<dbReference type="SUPFAM" id="SSF52540">
    <property type="entry name" value="P-loop containing nucleoside triphosphate hydrolases"/>
    <property type="match status" value="1"/>
</dbReference>
<dbReference type="PROSITE" id="PS51421">
    <property type="entry name" value="RAS"/>
    <property type="match status" value="1"/>
</dbReference>
<dbReference type="GO" id="GO:0003924">
    <property type="term" value="F:GTPase activity"/>
    <property type="evidence" value="ECO:0007669"/>
    <property type="project" value="InterPro"/>
</dbReference>
<dbReference type="EMBL" id="UZAL01001068">
    <property type="protein sequence ID" value="VDO74975.1"/>
    <property type="molecule type" value="Genomic_DNA"/>
</dbReference>
<accession>A0A183NG08</accession>
<evidence type="ECO:0000313" key="4">
    <source>
        <dbReference type="Proteomes" id="UP000269396"/>
    </source>
</evidence>
<dbReference type="FunFam" id="3.40.50.300:FF:001447">
    <property type="entry name" value="Ras-related protein Rab-1B"/>
    <property type="match status" value="1"/>
</dbReference>
<dbReference type="PRINTS" id="PR00449">
    <property type="entry name" value="RASTRNSFRMNG"/>
</dbReference>
<gene>
    <name evidence="3" type="ORF">SMTD_LOCUS1044</name>
</gene>
<evidence type="ECO:0000313" key="3">
    <source>
        <dbReference type="EMBL" id="VDO74975.1"/>
    </source>
</evidence>
<dbReference type="InterPro" id="IPR050227">
    <property type="entry name" value="Rab"/>
</dbReference>
<proteinExistence type="predicted"/>